<dbReference type="EMBL" id="CP104003">
    <property type="protein sequence ID" value="UWM56057.1"/>
    <property type="molecule type" value="Genomic_DNA"/>
</dbReference>
<evidence type="ECO:0000256" key="1">
    <source>
        <dbReference type="SAM" id="MobiDB-lite"/>
    </source>
</evidence>
<reference evidence="2" key="1">
    <citation type="submission" date="2022-09" db="EMBL/GenBank/DDBJ databases">
        <title>Diverse halophilic archaea isolated from saline environments.</title>
        <authorList>
            <person name="Cui H.-L."/>
        </authorList>
    </citation>
    <scope>NUCLEOTIDE SEQUENCE</scope>
    <source>
        <strain evidence="2">ZS-35-S2</strain>
    </source>
</reference>
<accession>A0A9E7UCB1</accession>
<dbReference type="AlphaFoldDB" id="A0A9E7UCB1"/>
<evidence type="ECO:0000313" key="2">
    <source>
        <dbReference type="EMBL" id="UWM56057.1"/>
    </source>
</evidence>
<sequence>MEQSRRALLATLGGATTALAGCSFLSGSPDRSAPTETLSPAPVTPTESASPSLDPVPEAVPPSSLVTSSATDRTYAFTETRAYVPAGGSVRAVFTSAPDADGPATVRATLRNETASPQTFQLPETPVVAGGEAAIGADSRLVLVPTEPNEFVDTVAPVERTDSGLWVLDSAIEDFVAGSVRLGPDETLTGEYVLVGHPTRRRPLAVGRYVFDHVGAPFAEGELARPTGRAGRFGVTVWETDAPGPQELSTDTGAPTPGLPGLERTVWYHATDSGVFLEPLSERVATPQRTVFTLKNHTAEPYRGSLEWRLYKRVDGRWHRLGLDGRHGFAPRRGVAPGDYAAGVVGFHHAGAITDPTRDVTEPFVGPGQYAAVVALDAGTGATGYAARVRLDGPEVTLQPTDEVTFDVDGATVVGRSGEAVPGQDHRVTLAVAPDATADRRLLPEQIMRVRGVRNTLAPLRELDRYDRAVLRTADHVVRRTAAALGVQSREDAVTVAFEGTTYRLATPDLERPPDTTPTPVE</sequence>
<name>A0A9E7UCB1_9EURY</name>
<keyword evidence="3" id="KW-1185">Reference proteome</keyword>
<dbReference type="Proteomes" id="UP001057580">
    <property type="component" value="Chromosome"/>
</dbReference>
<evidence type="ECO:0000313" key="3">
    <source>
        <dbReference type="Proteomes" id="UP001057580"/>
    </source>
</evidence>
<proteinExistence type="predicted"/>
<gene>
    <name evidence="2" type="ORF">N0B31_07130</name>
</gene>
<feature type="region of interest" description="Disordered" evidence="1">
    <location>
        <begin position="25"/>
        <end position="67"/>
    </location>
</feature>
<dbReference type="PROSITE" id="PS51257">
    <property type="entry name" value="PROKAR_LIPOPROTEIN"/>
    <property type="match status" value="1"/>
</dbReference>
<dbReference type="RefSeq" id="WP_260595177.1">
    <property type="nucleotide sequence ID" value="NZ_CP104003.1"/>
</dbReference>
<dbReference type="PROSITE" id="PS51318">
    <property type="entry name" value="TAT"/>
    <property type="match status" value="1"/>
</dbReference>
<dbReference type="GeneID" id="74942182"/>
<dbReference type="InterPro" id="IPR006311">
    <property type="entry name" value="TAT_signal"/>
</dbReference>
<organism evidence="2 3">
    <name type="scientific">Salinirubellus salinus</name>
    <dbReference type="NCBI Taxonomy" id="1364945"/>
    <lineage>
        <taxon>Archaea</taxon>
        <taxon>Methanobacteriati</taxon>
        <taxon>Methanobacteriota</taxon>
        <taxon>Stenosarchaea group</taxon>
        <taxon>Halobacteria</taxon>
        <taxon>Halobacteriales</taxon>
        <taxon>Natronomonadaceae</taxon>
        <taxon>Salinirubellus</taxon>
    </lineage>
</organism>
<protein>
    <submittedName>
        <fullName evidence="2">Uncharacterized protein</fullName>
    </submittedName>
</protein>
<dbReference type="KEGG" id="ssai:N0B31_07130"/>